<proteinExistence type="predicted"/>
<dbReference type="InterPro" id="IPR001509">
    <property type="entry name" value="Epimerase_deHydtase"/>
</dbReference>
<dbReference type="SUPFAM" id="SSF51735">
    <property type="entry name" value="NAD(P)-binding Rossmann-fold domains"/>
    <property type="match status" value="1"/>
</dbReference>
<sequence>MKKIIITGGAGFLGQKLAHQLLQQTSLAFDELLLLDIIEANIPNNDGRVKSIALDLSNKGEVEKLIDDQCIAIFHLAAIVSSHAESDFDLGMQVNFDITRNLLEICRHLAPKVKFIFTSSLAVFGGELPEVITDSTAVTPQSSYGAEKAMGELLVNDYIRKGFVDGCVVRLPTICVRPGKPNKAASSFVSSIIREPLQGDSAICPVNPELQLWLSSPALVIHNIIHAATLNADSFGSYRTINLPGITVSVEEMLQTLKSVAGDEAYQRVEFKEDEGVNKIVSSWPGKFDVTSAQKMGFIQNTDFSEIIQEFIKNDISVN</sequence>
<dbReference type="Pfam" id="PF01370">
    <property type="entry name" value="Epimerase"/>
    <property type="match status" value="1"/>
</dbReference>
<evidence type="ECO:0000313" key="5">
    <source>
        <dbReference type="Proteomes" id="UP000829542"/>
    </source>
</evidence>
<keyword evidence="2" id="KW-0119">Carbohydrate metabolism</keyword>
<dbReference type="Gene3D" id="3.40.50.720">
    <property type="entry name" value="NAD(P)-binding Rossmann-like Domain"/>
    <property type="match status" value="1"/>
</dbReference>
<dbReference type="Gene3D" id="3.90.25.10">
    <property type="entry name" value="UDP-galactose 4-epimerase, domain 1"/>
    <property type="match status" value="1"/>
</dbReference>
<evidence type="ECO:0000259" key="3">
    <source>
        <dbReference type="Pfam" id="PF01370"/>
    </source>
</evidence>
<dbReference type="PANTHER" id="PTHR43103">
    <property type="entry name" value="NUCLEOSIDE-DIPHOSPHATE-SUGAR EPIMERASE"/>
    <property type="match status" value="1"/>
</dbReference>
<dbReference type="Proteomes" id="UP000829542">
    <property type="component" value="Chromosome"/>
</dbReference>
<dbReference type="InterPro" id="IPR050005">
    <property type="entry name" value="DenD"/>
</dbReference>
<dbReference type="NCBIfam" id="NF043036">
    <property type="entry name" value="ErythonDh"/>
    <property type="match status" value="1"/>
</dbReference>
<evidence type="ECO:0000256" key="2">
    <source>
        <dbReference type="ARBA" id="ARBA00023277"/>
    </source>
</evidence>
<accession>A0ABY3WWG8</accession>
<dbReference type="InterPro" id="IPR036291">
    <property type="entry name" value="NAD(P)-bd_dom_sf"/>
</dbReference>
<name>A0ABY3WWG8_9GAMM</name>
<evidence type="ECO:0000256" key="1">
    <source>
        <dbReference type="ARBA" id="ARBA00022857"/>
    </source>
</evidence>
<feature type="domain" description="NAD-dependent epimerase/dehydratase" evidence="3">
    <location>
        <begin position="4"/>
        <end position="200"/>
    </location>
</feature>
<protein>
    <submittedName>
        <fullName evidence="4">SDR family oxidoreductase</fullName>
    </submittedName>
</protein>
<evidence type="ECO:0000313" key="4">
    <source>
        <dbReference type="EMBL" id="UNM94962.1"/>
    </source>
</evidence>
<dbReference type="PANTHER" id="PTHR43103:SF3">
    <property type="entry name" value="ADP-L-GLYCERO-D-MANNO-HEPTOSE-6-EPIMERASE"/>
    <property type="match status" value="1"/>
</dbReference>
<dbReference type="RefSeq" id="WP_242146731.1">
    <property type="nucleotide sequence ID" value="NZ_CP093379.1"/>
</dbReference>
<dbReference type="EMBL" id="CP093379">
    <property type="protein sequence ID" value="UNM94962.1"/>
    <property type="molecule type" value="Genomic_DNA"/>
</dbReference>
<organism evidence="4 5">
    <name type="scientific">Ignatzschineria rhizosphaerae</name>
    <dbReference type="NCBI Taxonomy" id="2923279"/>
    <lineage>
        <taxon>Bacteria</taxon>
        <taxon>Pseudomonadati</taxon>
        <taxon>Pseudomonadota</taxon>
        <taxon>Gammaproteobacteria</taxon>
        <taxon>Cardiobacteriales</taxon>
        <taxon>Ignatzschineriaceae</taxon>
        <taxon>Ignatzschineria</taxon>
    </lineage>
</organism>
<gene>
    <name evidence="4" type="ORF">MMG00_06830</name>
</gene>
<keyword evidence="1" id="KW-0521">NADP</keyword>
<reference evidence="4 5" key="1">
    <citation type="submission" date="2022-03" db="EMBL/GenBank/DDBJ databases">
        <title>Ignatzschineria rhizosphaerae HR5S32.</title>
        <authorList>
            <person name="Sun J.Q."/>
            <person name="Feng J.Y."/>
        </authorList>
    </citation>
    <scope>NUCLEOTIDE SEQUENCE [LARGE SCALE GENOMIC DNA]</scope>
    <source>
        <strain evidence="4 5">HR5S32</strain>
    </source>
</reference>
<dbReference type="CDD" id="cd05238">
    <property type="entry name" value="Gne_like_SDR_e"/>
    <property type="match status" value="1"/>
</dbReference>
<keyword evidence="5" id="KW-1185">Reference proteome</keyword>